<dbReference type="CDD" id="cd03820">
    <property type="entry name" value="GT4_AmsD-like"/>
    <property type="match status" value="1"/>
</dbReference>
<evidence type="ECO:0000259" key="2">
    <source>
        <dbReference type="Pfam" id="PF13439"/>
    </source>
</evidence>
<dbReference type="EMBL" id="NEFX01000003">
    <property type="protein sequence ID" value="OTW31976.1"/>
    <property type="molecule type" value="Genomic_DNA"/>
</dbReference>
<dbReference type="RefSeq" id="WP_060551708.1">
    <property type="nucleotide sequence ID" value="NZ_CP009623.1"/>
</dbReference>
<reference evidence="4 5" key="1">
    <citation type="submission" date="2017-04" db="EMBL/GenBank/DDBJ databases">
        <title>Staphylococcus agnetis, a potential pathogen in the broiler production.</title>
        <authorList>
            <person name="Poulsen L."/>
        </authorList>
    </citation>
    <scope>NUCLEOTIDE SEQUENCE [LARGE SCALE GENOMIC DNA]</scope>
    <source>
        <strain evidence="4 5">723_310714_2_2_spleen</strain>
    </source>
</reference>
<dbReference type="GeneID" id="57692430"/>
<dbReference type="Proteomes" id="UP000195208">
    <property type="component" value="Unassembled WGS sequence"/>
</dbReference>
<evidence type="ECO:0000313" key="6">
    <source>
        <dbReference type="Proteomes" id="UP000646308"/>
    </source>
</evidence>
<dbReference type="Pfam" id="PF13439">
    <property type="entry name" value="Glyco_transf_4"/>
    <property type="match status" value="1"/>
</dbReference>
<dbReference type="SUPFAM" id="SSF53756">
    <property type="entry name" value="UDP-Glycosyltransferase/glycogen phosphorylase"/>
    <property type="match status" value="1"/>
</dbReference>
<accession>A0A242VIX3</accession>
<dbReference type="InterPro" id="IPR001296">
    <property type="entry name" value="Glyco_trans_1"/>
</dbReference>
<proteinExistence type="predicted"/>
<dbReference type="Gene3D" id="3.40.50.2000">
    <property type="entry name" value="Glycogen Phosphorylase B"/>
    <property type="match status" value="2"/>
</dbReference>
<gene>
    <name evidence="4" type="ORF">B9M88_02545</name>
    <name evidence="3" type="ORF">GLV84_07525</name>
</gene>
<dbReference type="GO" id="GO:0016757">
    <property type="term" value="F:glycosyltransferase activity"/>
    <property type="evidence" value="ECO:0007669"/>
    <property type="project" value="InterPro"/>
</dbReference>
<dbReference type="OrthoDB" id="9787617at2"/>
<organism evidence="3 6">
    <name type="scientific">Staphylococcus agnetis</name>
    <dbReference type="NCBI Taxonomy" id="985762"/>
    <lineage>
        <taxon>Bacteria</taxon>
        <taxon>Bacillati</taxon>
        <taxon>Bacillota</taxon>
        <taxon>Bacilli</taxon>
        <taxon>Bacillales</taxon>
        <taxon>Staphylococcaceae</taxon>
        <taxon>Staphylococcus</taxon>
    </lineage>
</organism>
<evidence type="ECO:0000313" key="4">
    <source>
        <dbReference type="EMBL" id="OTW31976.1"/>
    </source>
</evidence>
<name>A0A242VIX3_9STAP</name>
<dbReference type="InterPro" id="IPR028098">
    <property type="entry name" value="Glyco_trans_4-like_N"/>
</dbReference>
<comment type="caution">
    <text evidence="3">The sequence shown here is derived from an EMBL/GenBank/DDBJ whole genome shotgun (WGS) entry which is preliminary data.</text>
</comment>
<dbReference type="Pfam" id="PF00534">
    <property type="entry name" value="Glycos_transf_1"/>
    <property type="match status" value="1"/>
</dbReference>
<dbReference type="GO" id="GO:0016787">
    <property type="term" value="F:hydrolase activity"/>
    <property type="evidence" value="ECO:0007669"/>
    <property type="project" value="UniProtKB-KW"/>
</dbReference>
<evidence type="ECO:0000313" key="3">
    <source>
        <dbReference type="EMBL" id="NJI02673.1"/>
    </source>
</evidence>
<feature type="domain" description="Glycosyltransferase subfamily 4-like N-terminal" evidence="2">
    <location>
        <begin position="14"/>
        <end position="199"/>
    </location>
</feature>
<feature type="domain" description="Glycosyl transferase family 1" evidence="1">
    <location>
        <begin position="203"/>
        <end position="353"/>
    </location>
</feature>
<dbReference type="KEGG" id="sagq:EP23_07525"/>
<evidence type="ECO:0000259" key="1">
    <source>
        <dbReference type="Pfam" id="PF00534"/>
    </source>
</evidence>
<keyword evidence="5" id="KW-1185">Reference proteome</keyword>
<dbReference type="Proteomes" id="UP000646308">
    <property type="component" value="Unassembled WGS sequence"/>
</dbReference>
<dbReference type="PANTHER" id="PTHR12526">
    <property type="entry name" value="GLYCOSYLTRANSFERASE"/>
    <property type="match status" value="1"/>
</dbReference>
<protein>
    <submittedName>
        <fullName evidence="4">Glycoside hydrolase</fullName>
    </submittedName>
    <submittedName>
        <fullName evidence="3">Glycosyltransferase</fullName>
    </submittedName>
</protein>
<sequence length="387" mass="44429">MKSITFLMHNIYAVGGTVKTITNLANQLVRQGHQVTIISIFRNKAEPYFPLDARVRVLPLVDYQLKLRNSVPIISNRIRKFSPFLKPKLLTQYEPGIKQYSSYIEKKMIRAIQNNESDILVGTRASHNLIIAQYANSNQKTIGMEHMNLDAYDDGFRAEILKHYQKLDAITTLTEKDRERYQTYVDTPTYVVSNMLDEKRLQLMKENKIIAAGRFEYEKGFDLLIEAVYHIQDDLRDYGFTIDIYGDGKEKEALSQHISYARLQDLIFLQPTTNQLSTYIAMSKITVIPSRNEGFGMTILEAMNQGSVVISYDGNTGPESLITHGHNGFLVPARDTRRLAHQILEVIEKGHARQIQPIIHSAFHTVAHYTPERIYVQFKQVVDDLMS</sequence>
<dbReference type="PANTHER" id="PTHR12526:SF627">
    <property type="entry name" value="D-RHAMNOSYLTRANSFERASE WBPZ"/>
    <property type="match status" value="1"/>
</dbReference>
<dbReference type="AlphaFoldDB" id="A0A242VIX3"/>
<dbReference type="EMBL" id="WMFL01000079">
    <property type="protein sequence ID" value="NJI02673.1"/>
    <property type="molecule type" value="Genomic_DNA"/>
</dbReference>
<keyword evidence="4" id="KW-0378">Hydrolase</keyword>
<reference evidence="3" key="2">
    <citation type="submission" date="2019-11" db="EMBL/GenBank/DDBJ databases">
        <title>Whole genome comparisons of Staphylococcus agnetis isolates from cattle and chickens.</title>
        <authorList>
            <person name="Rhoads D."/>
            <person name="Shwani A."/>
            <person name="Adkins P."/>
            <person name="Calcutt M."/>
            <person name="Middleton J."/>
        </authorList>
    </citation>
    <scope>NUCLEOTIDE SEQUENCE</scope>
    <source>
        <strain evidence="3">1387</strain>
    </source>
</reference>
<evidence type="ECO:0000313" key="5">
    <source>
        <dbReference type="Proteomes" id="UP000195208"/>
    </source>
</evidence>